<feature type="non-terminal residue" evidence="13">
    <location>
        <position position="125"/>
    </location>
</feature>
<dbReference type="PANTHER" id="PTHR11954:SF6">
    <property type="entry name" value="MACROPHAGE MIGRATION INHIBITORY FACTOR"/>
    <property type="match status" value="1"/>
</dbReference>
<keyword evidence="14" id="KW-1185">Reference proteome</keyword>
<dbReference type="GO" id="GO:0050178">
    <property type="term" value="F:phenylpyruvate tautomerase activity"/>
    <property type="evidence" value="ECO:0007669"/>
    <property type="project" value="UniProtKB-EC"/>
</dbReference>
<evidence type="ECO:0000256" key="12">
    <source>
        <dbReference type="ARBA" id="ARBA00042730"/>
    </source>
</evidence>
<dbReference type="OrthoDB" id="6495239at2759"/>
<evidence type="ECO:0000313" key="14">
    <source>
        <dbReference type="Proteomes" id="UP000759131"/>
    </source>
</evidence>
<dbReference type="PANTHER" id="PTHR11954">
    <property type="entry name" value="D-DOPACHROME DECARBOXYLASE"/>
    <property type="match status" value="1"/>
</dbReference>
<dbReference type="EMBL" id="OC864605">
    <property type="protein sequence ID" value="CAD7631828.1"/>
    <property type="molecule type" value="Genomic_DNA"/>
</dbReference>
<comment type="catalytic activity">
    <reaction evidence="7">
        <text>L-dopachrome = 5,6-dihydroxyindole-2-carboxylate</text>
        <dbReference type="Rhea" id="RHEA:13041"/>
        <dbReference type="ChEBI" id="CHEBI:16875"/>
        <dbReference type="ChEBI" id="CHEBI:57509"/>
        <dbReference type="EC" id="5.3.3.12"/>
    </reaction>
</comment>
<organism evidence="13">
    <name type="scientific">Medioppia subpectinata</name>
    <dbReference type="NCBI Taxonomy" id="1979941"/>
    <lineage>
        <taxon>Eukaryota</taxon>
        <taxon>Metazoa</taxon>
        <taxon>Ecdysozoa</taxon>
        <taxon>Arthropoda</taxon>
        <taxon>Chelicerata</taxon>
        <taxon>Arachnida</taxon>
        <taxon>Acari</taxon>
        <taxon>Acariformes</taxon>
        <taxon>Sarcoptiformes</taxon>
        <taxon>Oribatida</taxon>
        <taxon>Brachypylina</taxon>
        <taxon>Oppioidea</taxon>
        <taxon>Oppiidae</taxon>
        <taxon>Medioppia</taxon>
    </lineage>
</organism>
<reference evidence="13" key="1">
    <citation type="submission" date="2020-11" db="EMBL/GenBank/DDBJ databases">
        <authorList>
            <person name="Tran Van P."/>
        </authorList>
    </citation>
    <scope>NUCLEOTIDE SEQUENCE</scope>
</reference>
<evidence type="ECO:0000256" key="6">
    <source>
        <dbReference type="ARBA" id="ARBA00036735"/>
    </source>
</evidence>
<keyword evidence="5" id="KW-0413">Isomerase</keyword>
<evidence type="ECO:0000256" key="8">
    <source>
        <dbReference type="ARBA" id="ARBA00038932"/>
    </source>
</evidence>
<dbReference type="InterPro" id="IPR001398">
    <property type="entry name" value="Macrophage_inhib_fac"/>
</dbReference>
<proteinExistence type="inferred from homology"/>
<evidence type="ECO:0000313" key="13">
    <source>
        <dbReference type="EMBL" id="CAD7631828.1"/>
    </source>
</evidence>
<sequence length="125" mass="14261">YDKPNVKFYTTLPAHRVPQDFTQKTIAVLSQVLKDKPVDRITVHLFTDQNIHTGSDPDRQVPNAYAVLRSIGRVSPDENRHTIDVLSRHVQRELGVTTDQFRLFFIDLDPNMAAFKGKTCADLVE</sequence>
<evidence type="ECO:0000256" key="5">
    <source>
        <dbReference type="ARBA" id="ARBA00023235"/>
    </source>
</evidence>
<evidence type="ECO:0000256" key="10">
    <source>
        <dbReference type="ARBA" id="ARBA00041631"/>
    </source>
</evidence>
<evidence type="ECO:0000256" key="2">
    <source>
        <dbReference type="ARBA" id="ARBA00005851"/>
    </source>
</evidence>
<name>A0A7R9Q5E9_9ACAR</name>
<dbReference type="Gene3D" id="3.30.429.10">
    <property type="entry name" value="Macrophage Migration Inhibitory Factor"/>
    <property type="match status" value="1"/>
</dbReference>
<dbReference type="Pfam" id="PF01187">
    <property type="entry name" value="MIF"/>
    <property type="match status" value="1"/>
</dbReference>
<dbReference type="GO" id="GO:0005125">
    <property type="term" value="F:cytokine activity"/>
    <property type="evidence" value="ECO:0007669"/>
    <property type="project" value="UniProtKB-KW"/>
</dbReference>
<evidence type="ECO:0000256" key="3">
    <source>
        <dbReference type="ARBA" id="ARBA00022514"/>
    </source>
</evidence>
<dbReference type="Proteomes" id="UP000759131">
    <property type="component" value="Unassembled WGS sequence"/>
</dbReference>
<comment type="similarity">
    <text evidence="2">Belongs to the MIF family.</text>
</comment>
<dbReference type="GO" id="GO:0005615">
    <property type="term" value="C:extracellular space"/>
    <property type="evidence" value="ECO:0007669"/>
    <property type="project" value="UniProtKB-KW"/>
</dbReference>
<comment type="catalytic activity">
    <reaction evidence="6">
        <text>3-phenylpyruvate = enol-phenylpyruvate</text>
        <dbReference type="Rhea" id="RHEA:17097"/>
        <dbReference type="ChEBI" id="CHEBI:16815"/>
        <dbReference type="ChEBI" id="CHEBI:18005"/>
        <dbReference type="EC" id="5.3.2.1"/>
    </reaction>
</comment>
<dbReference type="EC" id="5.3.3.12" evidence="8"/>
<evidence type="ECO:0000256" key="4">
    <source>
        <dbReference type="ARBA" id="ARBA00022525"/>
    </source>
</evidence>
<accession>A0A7R9Q5E9</accession>
<comment type="subcellular location">
    <subcellularLocation>
        <location evidence="1">Secreted</location>
    </subcellularLocation>
</comment>
<dbReference type="EC" id="5.3.2.1" evidence="9"/>
<dbReference type="AlphaFoldDB" id="A0A7R9Q5E9"/>
<gene>
    <name evidence="13" type="ORF">OSB1V03_LOCUS12237</name>
</gene>
<dbReference type="SUPFAM" id="SSF55331">
    <property type="entry name" value="Tautomerase/MIF"/>
    <property type="match status" value="1"/>
</dbReference>
<keyword evidence="3" id="KW-0202">Cytokine</keyword>
<feature type="non-terminal residue" evidence="13">
    <location>
        <position position="1"/>
    </location>
</feature>
<evidence type="ECO:0000256" key="7">
    <source>
        <dbReference type="ARBA" id="ARBA00036823"/>
    </source>
</evidence>
<protein>
    <recommendedName>
        <fullName evidence="12">L-dopachrome isomerase</fullName>
        <ecNumber evidence="9">5.3.2.1</ecNumber>
        <ecNumber evidence="8">5.3.3.12</ecNumber>
    </recommendedName>
    <alternativeName>
        <fullName evidence="10">L-dopachrome tautomerase</fullName>
    </alternativeName>
    <alternativeName>
        <fullName evidence="11">Phenylpyruvate tautomerase</fullName>
    </alternativeName>
</protein>
<evidence type="ECO:0000256" key="11">
    <source>
        <dbReference type="ARBA" id="ARBA00041912"/>
    </source>
</evidence>
<dbReference type="GO" id="GO:0004167">
    <property type="term" value="F:dopachrome isomerase activity"/>
    <property type="evidence" value="ECO:0007669"/>
    <property type="project" value="UniProtKB-EC"/>
</dbReference>
<evidence type="ECO:0000256" key="9">
    <source>
        <dbReference type="ARBA" id="ARBA00039086"/>
    </source>
</evidence>
<evidence type="ECO:0000256" key="1">
    <source>
        <dbReference type="ARBA" id="ARBA00004613"/>
    </source>
</evidence>
<dbReference type="EMBL" id="CAJPIZ010010030">
    <property type="protein sequence ID" value="CAG2112258.1"/>
    <property type="molecule type" value="Genomic_DNA"/>
</dbReference>
<dbReference type="InterPro" id="IPR014347">
    <property type="entry name" value="Tautomerase/MIF_sf"/>
</dbReference>
<keyword evidence="4" id="KW-0964">Secreted</keyword>